<dbReference type="STRING" id="1440774.Y900_026385"/>
<keyword evidence="2" id="KW-1185">Reference proteome</keyword>
<name>A0A064CU98_9MYCO</name>
<organism evidence="1 2">
    <name type="scientific">Mycolicibacterium aromaticivorans JS19b1 = JCM 16368</name>
    <dbReference type="NCBI Taxonomy" id="1440774"/>
    <lineage>
        <taxon>Bacteria</taxon>
        <taxon>Bacillati</taxon>
        <taxon>Actinomycetota</taxon>
        <taxon>Actinomycetes</taxon>
        <taxon>Mycobacteriales</taxon>
        <taxon>Mycobacteriaceae</taxon>
        <taxon>Mycolicibacterium</taxon>
    </lineage>
</organism>
<gene>
    <name evidence="1" type="ORF">Y900_026385</name>
</gene>
<proteinExistence type="predicted"/>
<dbReference type="OrthoDB" id="4628880at2"/>
<sequence length="149" mass="16332">MPYELPERAEQFGVRQLLHRALSCAKLPPATAMIGPATRAAIAAVAEHHPDATVEHIVAVYDAHALEQRELPIAERHAALGDPRGARALDFAATDTLITQLTITYPSISRAVITEIVEELQTALGDLHLHGLDLLRIEYEAHQRLARAQ</sequence>
<evidence type="ECO:0000313" key="2">
    <source>
        <dbReference type="Proteomes" id="UP000022835"/>
    </source>
</evidence>
<protein>
    <submittedName>
        <fullName evidence="1">Uncharacterized protein</fullName>
    </submittedName>
</protein>
<evidence type="ECO:0000313" key="1">
    <source>
        <dbReference type="EMBL" id="KDF02368.1"/>
    </source>
</evidence>
<dbReference type="AlphaFoldDB" id="A0A064CU98"/>
<dbReference type="EMBL" id="JALN02000001">
    <property type="protein sequence ID" value="KDF02368.1"/>
    <property type="molecule type" value="Genomic_DNA"/>
</dbReference>
<dbReference type="Proteomes" id="UP000022835">
    <property type="component" value="Unassembled WGS sequence"/>
</dbReference>
<comment type="caution">
    <text evidence="1">The sequence shown here is derived from an EMBL/GenBank/DDBJ whole genome shotgun (WGS) entry which is preliminary data.</text>
</comment>
<dbReference type="eggNOG" id="ENOG50309SR">
    <property type="taxonomic scope" value="Bacteria"/>
</dbReference>
<reference evidence="1" key="1">
    <citation type="submission" date="2014-05" db="EMBL/GenBank/DDBJ databases">
        <title>Genome sequence of Mycobacterium aromaticivorans strain JS19b1T (= DSM 45407T).</title>
        <authorList>
            <person name="Kwak Y."/>
            <person name="Park G.-S."/>
            <person name="Li Q.X."/>
            <person name="Lee S.-E."/>
            <person name="Shin J.-H."/>
        </authorList>
    </citation>
    <scope>NUCLEOTIDE SEQUENCE [LARGE SCALE GENOMIC DNA]</scope>
    <source>
        <strain evidence="1">JS19b1</strain>
    </source>
</reference>
<dbReference type="RefSeq" id="WP_051660271.1">
    <property type="nucleotide sequence ID" value="NZ_JALN02000001.1"/>
</dbReference>
<accession>A0A064CU98</accession>